<feature type="transmembrane region" description="Helical" evidence="1">
    <location>
        <begin position="76"/>
        <end position="95"/>
    </location>
</feature>
<protein>
    <recommendedName>
        <fullName evidence="4">DUF1772 domain-containing protein</fullName>
    </recommendedName>
</protein>
<keyword evidence="1" id="KW-0812">Transmembrane</keyword>
<keyword evidence="1" id="KW-1133">Transmembrane helix</keyword>
<dbReference type="Proteomes" id="UP001500449">
    <property type="component" value="Unassembled WGS sequence"/>
</dbReference>
<name>A0ABN2NK83_9PSEU</name>
<evidence type="ECO:0000256" key="1">
    <source>
        <dbReference type="SAM" id="Phobius"/>
    </source>
</evidence>
<proteinExistence type="predicted"/>
<evidence type="ECO:0008006" key="4">
    <source>
        <dbReference type="Google" id="ProtNLM"/>
    </source>
</evidence>
<feature type="transmembrane region" description="Helical" evidence="1">
    <location>
        <begin position="28"/>
        <end position="48"/>
    </location>
</feature>
<dbReference type="Pfam" id="PF08592">
    <property type="entry name" value="Anthrone_oxy"/>
    <property type="match status" value="1"/>
</dbReference>
<sequence length="96" mass="10050">MRVLMPVALLSIVPVAVTATGPAFALAVAAFALYLLALVVTVAVEVPIATRIAGWTVETLPPDWAAQRDRWTRFHVVRVVGSVAGLTALTASALIS</sequence>
<comment type="caution">
    <text evidence="2">The sequence shown here is derived from an EMBL/GenBank/DDBJ whole genome shotgun (WGS) entry which is preliminary data.</text>
</comment>
<organism evidence="2 3">
    <name type="scientific">Pseudonocardia ailaonensis</name>
    <dbReference type="NCBI Taxonomy" id="367279"/>
    <lineage>
        <taxon>Bacteria</taxon>
        <taxon>Bacillati</taxon>
        <taxon>Actinomycetota</taxon>
        <taxon>Actinomycetes</taxon>
        <taxon>Pseudonocardiales</taxon>
        <taxon>Pseudonocardiaceae</taxon>
        <taxon>Pseudonocardia</taxon>
    </lineage>
</organism>
<keyword evidence="1" id="KW-0472">Membrane</keyword>
<accession>A0ABN2NK83</accession>
<gene>
    <name evidence="2" type="ORF">GCM10009836_62070</name>
</gene>
<dbReference type="RefSeq" id="WP_344425208.1">
    <property type="nucleotide sequence ID" value="NZ_BAAAQK010000025.1"/>
</dbReference>
<dbReference type="EMBL" id="BAAAQK010000025">
    <property type="protein sequence ID" value="GAA1872740.1"/>
    <property type="molecule type" value="Genomic_DNA"/>
</dbReference>
<reference evidence="2 3" key="1">
    <citation type="journal article" date="2019" name="Int. J. Syst. Evol. Microbiol.">
        <title>The Global Catalogue of Microorganisms (GCM) 10K type strain sequencing project: providing services to taxonomists for standard genome sequencing and annotation.</title>
        <authorList>
            <consortium name="The Broad Institute Genomics Platform"/>
            <consortium name="The Broad Institute Genome Sequencing Center for Infectious Disease"/>
            <person name="Wu L."/>
            <person name="Ma J."/>
        </authorList>
    </citation>
    <scope>NUCLEOTIDE SEQUENCE [LARGE SCALE GENOMIC DNA]</scope>
    <source>
        <strain evidence="2 3">JCM 16009</strain>
    </source>
</reference>
<evidence type="ECO:0000313" key="3">
    <source>
        <dbReference type="Proteomes" id="UP001500449"/>
    </source>
</evidence>
<keyword evidence="3" id="KW-1185">Reference proteome</keyword>
<evidence type="ECO:0000313" key="2">
    <source>
        <dbReference type="EMBL" id="GAA1872740.1"/>
    </source>
</evidence>
<dbReference type="InterPro" id="IPR013901">
    <property type="entry name" value="Anthrone_oxy"/>
</dbReference>